<dbReference type="PANTHER" id="PTHR37841:SF1">
    <property type="entry name" value="DUF3298 DOMAIN-CONTAINING PROTEIN"/>
    <property type="match status" value="1"/>
</dbReference>
<sequence>MAQSKITKYAAVSWGTVFLCAVLAVGQAGESETAPDTPKPLTVALVVAPGEGEAWQAIEAKLLAALSAEEIQLVERQELQAVLDEVRLAMVEVTESGSAEALAKLAGADVFVFIEPKLLPKALAPKAEPKTETQSTGSPDEDPPAEHSHDEPIEPTLQCHLRAVETRTGIVLGQLLADSADLAKEITPAVLTVKQSLVKARAPAADRRYVAVLGFQSEESGQSLRLLAKSLKQSLAAALSARPEVVLLEREQLRLLAREEALADASLNLQASPMLLLGGVHRDNGGLKVSVRMIPLAGGEARTVTVIMGPEAMADAVNALREKITTALAEDKGPAAPSSLQDEADALRRRLFYLARLREWDDATMVGEALVVLHPSKQNLEAMMILLLVRWPEVVYMPFDRNGPPWSVREKGWYESKELYYLSTRMMEVEERLCAVAEELGEEIVYENVDWLRFRRFQECVTYQFLPFSSPGQRKLEPPADPLLRRRFDVLARLSRDHHRAKLSYRRRLKLSPVPLAWQLQFAARLAGDADECDRLVKESVADLEAFKKEWIYLPASMLQSCAWVLTVAEQRFGHKAVAPTWGWLKAHANPILQAGGYFGQIQAGGDEAHSAAEQLAALARNAELPVQQRAGLLSSCLGIRHMFEPRYGRDILSEESWRRHQDARDRLAGLAAREGIELTLASLADAASDQERAAILGVLGGSVAELSRMGDLAQHLGRVFGEELATRAWGRLSSTPVVLKTAIRHLGRSEVDDLIALLTRVSKPVSSTEDAEAHARFVAAMSQCRDLQASLARRLLPTEAGPLDGAGQVNPWDMYGLQEIPITNVPKDYAGGHWDNIILDGDQLILIWQNVRHCYISTLPVTGGELRQLAKLDAPDPSELSLMQPIHWAAVLDDTLYVGRSWAVDSWAANRRVLKGEPPVAADWPALLAIEDGEIVKSYSESDGLPGRSINTLAAFEGRIYFGVDYRRLHVVESKHLAGFVRVAIGFKPGALASFDPATESFDVIASSRRVAPRNELDGGAPWGVTDILPDPKRDCLWLRIGETTPDHANPGAPIRNGMWRYRSKQSTLEVVDHFPGAMQWFDADRLSTIGLNLLRADTGEIEVFGPDRPYDRAFTLPGGGQYGRIGKGLNWPFGDGQVRYFGLGDYVLDGLVLCDPQTDRAYPYPRGGFGLTSDFSFLLPADGGVLIADRADFRLYRIARKQEAASQASPAPPQEDMSPPAMPPALAPPPKSKSILVLRAGRYHILNTETGELSPSGYYNFRGEHPQRAFWEGLAAVKQESDEKFGRHMHSYGLIDESGEVIMPLEQFQILPFKEGLAVAADGGAEDEKSKWGFVGRKGQWAIPAQFDGARSFSNGRAAVNLGSTYMELYPGNNLHMGGAWGFCDRQGSITTPIGYQAVQDYSEGLAAVHRSPYGWGYIDLDGQTVIAERYGTARPFQCGVAWVSQKDELRYSVVPDMNYYADTMVTYNEPYEPFWRRKQMPALRGQWRLIDRTGRYLTKDIEGQITDFHEDLAWFKPSDQRWGCLDTTGRVVIETRFSAPLPFSQGLARVGWDLPNGRFGFVDRQGRLAIKPQFSAADSFSEGLAAVCVGGDVTYGKDDYNVVHKPVGGRWGYVNRRGEWVFPPQFEQAGAFIDGVARVVKSGRVIYINRSGGVIYDAGALWSTTGSAVADVAAGSYAEQLGFLLGDMILRIGDRDIVGLDSLKRVDYTETVVYYIGRDGEAFIGVVPPGNHGLSAPIDMDYWRQPSTITPGIPTDTPPIERTDAPIVAPAAISAKVHSPLCSRW</sequence>
<feature type="region of interest" description="Disordered" evidence="1">
    <location>
        <begin position="124"/>
        <end position="152"/>
    </location>
</feature>
<protein>
    <recommendedName>
        <fullName evidence="3">PDZ domain-containing protein</fullName>
    </recommendedName>
</protein>
<proteinExistence type="predicted"/>
<evidence type="ECO:0000313" key="2">
    <source>
        <dbReference type="EMBL" id="KKN85644.1"/>
    </source>
</evidence>
<evidence type="ECO:0000256" key="1">
    <source>
        <dbReference type="SAM" id="MobiDB-lite"/>
    </source>
</evidence>
<reference evidence="2" key="1">
    <citation type="journal article" date="2015" name="Nature">
        <title>Complex archaea that bridge the gap between prokaryotes and eukaryotes.</title>
        <authorList>
            <person name="Spang A."/>
            <person name="Saw J.H."/>
            <person name="Jorgensen S.L."/>
            <person name="Zaremba-Niedzwiedzka K."/>
            <person name="Martijn J."/>
            <person name="Lind A.E."/>
            <person name="van Eijk R."/>
            <person name="Schleper C."/>
            <person name="Guy L."/>
            <person name="Ettema T.J."/>
        </authorList>
    </citation>
    <scope>NUCLEOTIDE SEQUENCE</scope>
</reference>
<dbReference type="SUPFAM" id="SSF69360">
    <property type="entry name" value="Cell wall binding repeat"/>
    <property type="match status" value="1"/>
</dbReference>
<dbReference type="PANTHER" id="PTHR37841">
    <property type="entry name" value="GLR2918 PROTEIN"/>
    <property type="match status" value="1"/>
</dbReference>
<dbReference type="Pfam" id="PF14903">
    <property type="entry name" value="WG_beta_rep"/>
    <property type="match status" value="6"/>
</dbReference>
<feature type="region of interest" description="Disordered" evidence="1">
    <location>
        <begin position="1206"/>
        <end position="1231"/>
    </location>
</feature>
<name>A0A0F9U237_9ZZZZ</name>
<dbReference type="EMBL" id="LAZR01000156">
    <property type="protein sequence ID" value="KKN85644.1"/>
    <property type="molecule type" value="Genomic_DNA"/>
</dbReference>
<dbReference type="InterPro" id="IPR032774">
    <property type="entry name" value="WG_beta_rep"/>
</dbReference>
<feature type="compositionally biased region" description="Pro residues" evidence="1">
    <location>
        <begin position="1222"/>
        <end position="1231"/>
    </location>
</feature>
<comment type="caution">
    <text evidence="2">The sequence shown here is derived from an EMBL/GenBank/DDBJ whole genome shotgun (WGS) entry which is preliminary data.</text>
</comment>
<dbReference type="InterPro" id="IPR036034">
    <property type="entry name" value="PDZ_sf"/>
</dbReference>
<evidence type="ECO:0008006" key="3">
    <source>
        <dbReference type="Google" id="ProtNLM"/>
    </source>
</evidence>
<accession>A0A0F9U237</accession>
<organism evidence="2">
    <name type="scientific">marine sediment metagenome</name>
    <dbReference type="NCBI Taxonomy" id="412755"/>
    <lineage>
        <taxon>unclassified sequences</taxon>
        <taxon>metagenomes</taxon>
        <taxon>ecological metagenomes</taxon>
    </lineage>
</organism>
<gene>
    <name evidence="2" type="ORF">LCGC14_0276270</name>
</gene>
<dbReference type="SUPFAM" id="SSF50156">
    <property type="entry name" value="PDZ domain-like"/>
    <property type="match status" value="1"/>
</dbReference>